<evidence type="ECO:0000313" key="4">
    <source>
        <dbReference type="Proteomes" id="UP000278419"/>
    </source>
</evidence>
<gene>
    <name evidence="2" type="ORF">NCTC10713_00077</name>
    <name evidence="3" type="ORF">NCTC10713_01968</name>
</gene>
<keyword evidence="1" id="KW-0472">Membrane</keyword>
<feature type="transmembrane region" description="Helical" evidence="1">
    <location>
        <begin position="6"/>
        <end position="23"/>
    </location>
</feature>
<dbReference type="Proteomes" id="UP000278419">
    <property type="component" value="Chromosome"/>
</dbReference>
<feature type="transmembrane region" description="Helical" evidence="1">
    <location>
        <begin position="30"/>
        <end position="48"/>
    </location>
</feature>
<evidence type="ECO:0000256" key="1">
    <source>
        <dbReference type="SAM" id="Phobius"/>
    </source>
</evidence>
<reference evidence="3 4" key="1">
    <citation type="submission" date="2018-12" db="EMBL/GenBank/DDBJ databases">
        <authorList>
            <consortium name="Pathogen Informatics"/>
        </authorList>
    </citation>
    <scope>NUCLEOTIDE SEQUENCE [LARGE SCALE GENOMIC DNA]</scope>
    <source>
        <strain evidence="3 4">NCTC10713</strain>
    </source>
</reference>
<accession>A0A3S4QNJ3</accession>
<keyword evidence="1" id="KW-0812">Transmembrane</keyword>
<evidence type="ECO:0000313" key="3">
    <source>
        <dbReference type="EMBL" id="VED98953.1"/>
    </source>
</evidence>
<organism evidence="3 4">
    <name type="scientific">Streptococcus anginosus</name>
    <dbReference type="NCBI Taxonomy" id="1328"/>
    <lineage>
        <taxon>Bacteria</taxon>
        <taxon>Bacillati</taxon>
        <taxon>Bacillota</taxon>
        <taxon>Bacilli</taxon>
        <taxon>Lactobacillales</taxon>
        <taxon>Streptococcaceae</taxon>
        <taxon>Streptococcus</taxon>
        <taxon>Streptococcus anginosus group</taxon>
    </lineage>
</organism>
<name>A0A3S4QNJ3_STRAP</name>
<dbReference type="AlphaFoldDB" id="A0A3S4QNJ3"/>
<keyword evidence="1" id="KW-1133">Transmembrane helix</keyword>
<dbReference type="EMBL" id="LR134283">
    <property type="protein sequence ID" value="VED98953.1"/>
    <property type="molecule type" value="Genomic_DNA"/>
</dbReference>
<protein>
    <submittedName>
        <fullName evidence="3">Uncharacterized protein</fullName>
    </submittedName>
</protein>
<proteinExistence type="predicted"/>
<sequence>MSVLIPVNIIFALILYPMFISNYRKRKPYLLHLFLFLINALVSLYEIFNYLGWLK</sequence>
<evidence type="ECO:0000313" key="2">
    <source>
        <dbReference type="EMBL" id="VED97175.1"/>
    </source>
</evidence>
<dbReference type="EMBL" id="LR134283">
    <property type="protein sequence ID" value="VED97175.1"/>
    <property type="molecule type" value="Genomic_DNA"/>
</dbReference>